<evidence type="ECO:0000256" key="5">
    <source>
        <dbReference type="ARBA" id="ARBA00023024"/>
    </source>
</evidence>
<dbReference type="Pfam" id="PF08329">
    <property type="entry name" value="ChitinaseA_N"/>
    <property type="match status" value="1"/>
</dbReference>
<dbReference type="SMART" id="SM00089">
    <property type="entry name" value="PKD"/>
    <property type="match status" value="2"/>
</dbReference>
<dbReference type="InterPro" id="IPR001579">
    <property type="entry name" value="Glyco_hydro_18_chit_AS"/>
</dbReference>
<dbReference type="PROSITE" id="PS01095">
    <property type="entry name" value="GH18_1"/>
    <property type="match status" value="1"/>
</dbReference>
<dbReference type="AlphaFoldDB" id="A0A0C1QMN4"/>
<dbReference type="InterPro" id="IPR013540">
    <property type="entry name" value="ChitinaseA_N"/>
</dbReference>
<keyword evidence="10" id="KW-0732">Signal</keyword>
<name>A0A0C1QMN4_9GAMM</name>
<dbReference type="InterPro" id="IPR014756">
    <property type="entry name" value="Ig_E-set"/>
</dbReference>
<dbReference type="Gene3D" id="3.10.50.10">
    <property type="match status" value="1"/>
</dbReference>
<evidence type="ECO:0000313" key="13">
    <source>
        <dbReference type="Proteomes" id="UP000031327"/>
    </source>
</evidence>
<dbReference type="PROSITE" id="PS51910">
    <property type="entry name" value="GH18_2"/>
    <property type="match status" value="1"/>
</dbReference>
<dbReference type="CDD" id="cd12215">
    <property type="entry name" value="ChiC_BD"/>
    <property type="match status" value="2"/>
</dbReference>
<dbReference type="SMART" id="SM00495">
    <property type="entry name" value="ChtBD3"/>
    <property type="match status" value="2"/>
</dbReference>
<dbReference type="Gene3D" id="3.20.20.80">
    <property type="entry name" value="Glycosidases"/>
    <property type="match status" value="1"/>
</dbReference>
<dbReference type="InterPro" id="IPR029070">
    <property type="entry name" value="Chitinase_insertion_sf"/>
</dbReference>
<evidence type="ECO:0000313" key="12">
    <source>
        <dbReference type="EMBL" id="KID56322.1"/>
    </source>
</evidence>
<feature type="signal peptide" evidence="10">
    <location>
        <begin position="1"/>
        <end position="22"/>
    </location>
</feature>
<dbReference type="GO" id="GO:0008061">
    <property type="term" value="F:chitin binding"/>
    <property type="evidence" value="ECO:0007669"/>
    <property type="project" value="InterPro"/>
</dbReference>
<comment type="catalytic activity">
    <reaction evidence="1">
        <text>Random endo-hydrolysis of N-acetyl-beta-D-glucosaminide (1-&gt;4)-beta-linkages in chitin and chitodextrins.</text>
        <dbReference type="EC" id="3.2.1.14"/>
    </reaction>
</comment>
<dbReference type="Proteomes" id="UP000031327">
    <property type="component" value="Unassembled WGS sequence"/>
</dbReference>
<proteinExistence type="inferred from homology"/>
<dbReference type="SUPFAM" id="SSF51445">
    <property type="entry name" value="(Trans)glycosidases"/>
    <property type="match status" value="1"/>
</dbReference>
<evidence type="ECO:0000256" key="4">
    <source>
        <dbReference type="ARBA" id="ARBA00022801"/>
    </source>
</evidence>
<evidence type="ECO:0000256" key="3">
    <source>
        <dbReference type="ARBA" id="ARBA00012729"/>
    </source>
</evidence>
<keyword evidence="5" id="KW-0146">Chitin degradation</keyword>
<protein>
    <recommendedName>
        <fullName evidence="3">chitinase</fullName>
        <ecNumber evidence="3">3.2.1.14</ecNumber>
    </recommendedName>
</protein>
<keyword evidence="4 9" id="KW-0378">Hydrolase</keyword>
<dbReference type="SUPFAM" id="SSF54556">
    <property type="entry name" value="Chitinase insertion domain"/>
    <property type="match status" value="1"/>
</dbReference>
<dbReference type="InterPro" id="IPR036573">
    <property type="entry name" value="CBM_sf_5/12"/>
</dbReference>
<dbReference type="InterPro" id="IPR013783">
    <property type="entry name" value="Ig-like_fold"/>
</dbReference>
<dbReference type="GO" id="GO:0006032">
    <property type="term" value="P:chitin catabolic process"/>
    <property type="evidence" value="ECO:0007669"/>
    <property type="project" value="UniProtKB-KW"/>
</dbReference>
<dbReference type="PANTHER" id="PTHR11177:SF317">
    <property type="entry name" value="CHITINASE 12-RELATED"/>
    <property type="match status" value="1"/>
</dbReference>
<dbReference type="Pfam" id="PF02839">
    <property type="entry name" value="CBM_5_12"/>
    <property type="match status" value="2"/>
</dbReference>
<dbReference type="EMBL" id="JWIC01000007">
    <property type="protein sequence ID" value="KID56322.1"/>
    <property type="molecule type" value="Genomic_DNA"/>
</dbReference>
<evidence type="ECO:0000256" key="1">
    <source>
        <dbReference type="ARBA" id="ARBA00000822"/>
    </source>
</evidence>
<dbReference type="SUPFAM" id="SSF51055">
    <property type="entry name" value="Carbohydrate binding domain"/>
    <property type="match status" value="2"/>
</dbReference>
<dbReference type="OrthoDB" id="9775889at2"/>
<evidence type="ECO:0000256" key="9">
    <source>
        <dbReference type="RuleBase" id="RU000489"/>
    </source>
</evidence>
<evidence type="ECO:0000256" key="6">
    <source>
        <dbReference type="ARBA" id="ARBA00023277"/>
    </source>
</evidence>
<comment type="caution">
    <text evidence="12">The sequence shown here is derived from an EMBL/GenBank/DDBJ whole genome shotgun (WGS) entry which is preliminary data.</text>
</comment>
<evidence type="ECO:0000256" key="8">
    <source>
        <dbReference type="ARBA" id="ARBA00023326"/>
    </source>
</evidence>
<dbReference type="GO" id="GO:0005576">
    <property type="term" value="C:extracellular region"/>
    <property type="evidence" value="ECO:0007669"/>
    <property type="project" value="InterPro"/>
</dbReference>
<dbReference type="CDD" id="cd02848">
    <property type="entry name" value="E_set_Chitinase_N"/>
    <property type="match status" value="1"/>
</dbReference>
<evidence type="ECO:0000256" key="2">
    <source>
        <dbReference type="ARBA" id="ARBA00009121"/>
    </source>
</evidence>
<feature type="chain" id="PRO_5002151306" description="chitinase" evidence="10">
    <location>
        <begin position="23"/>
        <end position="880"/>
    </location>
</feature>
<dbReference type="GO" id="GO:0000272">
    <property type="term" value="P:polysaccharide catabolic process"/>
    <property type="evidence" value="ECO:0007669"/>
    <property type="project" value="UniProtKB-KW"/>
</dbReference>
<dbReference type="SUPFAM" id="SSF81296">
    <property type="entry name" value="E set domains"/>
    <property type="match status" value="1"/>
</dbReference>
<evidence type="ECO:0000256" key="7">
    <source>
        <dbReference type="ARBA" id="ARBA00023295"/>
    </source>
</evidence>
<reference evidence="12 13" key="1">
    <citation type="submission" date="2014-12" db="EMBL/GenBank/DDBJ databases">
        <title>Draft Genome Sequence of Pseudoalteromonas luteoviolacea HI1.</title>
        <authorList>
            <person name="Asahina A.Y."/>
            <person name="Hadfield M.G."/>
        </authorList>
    </citation>
    <scope>NUCLEOTIDE SEQUENCE [LARGE SCALE GENOMIC DNA]</scope>
    <source>
        <strain evidence="12 13">HI1</strain>
    </source>
</reference>
<feature type="domain" description="GH18" evidence="11">
    <location>
        <begin position="159"/>
        <end position="588"/>
    </location>
</feature>
<dbReference type="InterPro" id="IPR003610">
    <property type="entry name" value="CBM5/12"/>
</dbReference>
<dbReference type="Pfam" id="PF00704">
    <property type="entry name" value="Glyco_hydro_18"/>
    <property type="match status" value="1"/>
</dbReference>
<dbReference type="SMART" id="SM00636">
    <property type="entry name" value="Glyco_18"/>
    <property type="match status" value="1"/>
</dbReference>
<dbReference type="EC" id="3.2.1.14" evidence="3"/>
<organism evidence="12 13">
    <name type="scientific">Pseudoalteromonas luteoviolacea</name>
    <dbReference type="NCBI Taxonomy" id="43657"/>
    <lineage>
        <taxon>Bacteria</taxon>
        <taxon>Pseudomonadati</taxon>
        <taxon>Pseudomonadota</taxon>
        <taxon>Gammaproteobacteria</taxon>
        <taxon>Alteromonadales</taxon>
        <taxon>Pseudoalteromonadaceae</taxon>
        <taxon>Pseudoalteromonas</taxon>
    </lineage>
</organism>
<dbReference type="InterPro" id="IPR022409">
    <property type="entry name" value="PKD/Chitinase_dom"/>
</dbReference>
<evidence type="ECO:0000256" key="10">
    <source>
        <dbReference type="SAM" id="SignalP"/>
    </source>
</evidence>
<dbReference type="InterPro" id="IPR017853">
    <property type="entry name" value="GH"/>
</dbReference>
<dbReference type="InterPro" id="IPR011583">
    <property type="entry name" value="Chitinase_II/V-like_cat"/>
</dbReference>
<comment type="similarity">
    <text evidence="2">Belongs to the glycosyl hydrolase 18 family. Chitinase class II subfamily.</text>
</comment>
<sequence length="880" mass="95615">MFKYLTTAAAVGAALASAAVVAAPSTPSINWKPQNYSFVDVNIYGRGSYKQLIQAKDVVDIQIEWNAWSGKGGNSYKVYFDNEVVNEGTLAEGTTGGTIRFPYHKSGRHELRIALCDASGCSMSASKPIVIADTDGGHLEPLKLNVNPNNKKFDTDPNTVVGAYFVEWGIYGRKFDVTQIPADNLTHLLYGFIPVCGPNDSLAEIENGNSLRALKLACGSSKDYEVVIHDPWAAVQKALPGISSKDPIRGTYAQLMALKQRNPDLKILPSVGGWTLSDPFFDFDVKANRDTFVNSMREFLKTWKFYDGIDIDWEFPGGDGANPDLGSDKDGEVYIILMKELREMLDELEVEMGREFELTSAIGTGYDKIEDVDYQQAAQYMDYIFAMTYDFAGGWNNVTGHQTAIYCGSHMSTDECNGTGVDDKGEARKGPAYTLDNAIKLLLAQGVPSEKLVVGTAMYGRGWEGVYPQNAQIADNPMTAPANGKLRGSTSQGVWEAGVIDYKGLKAHMIGHDEQGINGFEVGYDEQAEAAYVWNRQKGTLVTYDSPRSVRAKGRYVREHNLAGLFAWEIDADNGDILNAMHEGLAGKVTNPTPVNKAPVVTLTSQITLNAGDIHVLTAQAIDPEGKALTFSWQGDAALNLQSENNSVIVTAPSVTSDSVFTVNLAVSDGANTVNRTVKVIVKAPVVENKAPVVGTISAISLDENTSKSISVSATDPEGKALSFAWQLPGNTIVGTGSTVTVKAGEVTQTETLTGTVVVSDGEHSVTRQFNVTIKNVETDPEPTPDDGKTTWDANKVYTGGNTVWYKGVQYKARWWTRGAVPSNGGVWAEIIPDDGKVRDWRSDLVYTGGDKVVHNGETYQARWWTRGQTPGSSSVWRKL</sequence>
<dbReference type="RefSeq" id="WP_039610894.1">
    <property type="nucleotide sequence ID" value="NZ_JWIC01000007.1"/>
</dbReference>
<dbReference type="Gene3D" id="2.10.10.20">
    <property type="entry name" value="Carbohydrate-binding module superfamily 5/12"/>
    <property type="match status" value="2"/>
</dbReference>
<dbReference type="PANTHER" id="PTHR11177">
    <property type="entry name" value="CHITINASE"/>
    <property type="match status" value="1"/>
</dbReference>
<dbReference type="Gene3D" id="2.60.40.10">
    <property type="entry name" value="Immunoglobulins"/>
    <property type="match status" value="2"/>
</dbReference>
<dbReference type="GO" id="GO:0030246">
    <property type="term" value="F:carbohydrate binding"/>
    <property type="evidence" value="ECO:0007669"/>
    <property type="project" value="InterPro"/>
</dbReference>
<dbReference type="CDD" id="cd06548">
    <property type="entry name" value="GH18_chitinase"/>
    <property type="match status" value="1"/>
</dbReference>
<keyword evidence="7 9" id="KW-0326">Glycosidase</keyword>
<accession>A0A0C1QMN4</accession>
<dbReference type="InterPro" id="IPR050314">
    <property type="entry name" value="Glycosyl_Hydrlase_18"/>
</dbReference>
<gene>
    <name evidence="12" type="ORF">JF50_18940</name>
</gene>
<dbReference type="InterPro" id="IPR001223">
    <property type="entry name" value="Glyco_hydro18_cat"/>
</dbReference>
<keyword evidence="6" id="KW-0119">Carbohydrate metabolism</keyword>
<dbReference type="GO" id="GO:0008843">
    <property type="term" value="F:endochitinase activity"/>
    <property type="evidence" value="ECO:0007669"/>
    <property type="project" value="UniProtKB-EC"/>
</dbReference>
<keyword evidence="8" id="KW-0624">Polysaccharide degradation</keyword>
<evidence type="ECO:0000259" key="11">
    <source>
        <dbReference type="PROSITE" id="PS51910"/>
    </source>
</evidence>